<dbReference type="RefSeq" id="WP_131449107.1">
    <property type="nucleotide sequence ID" value="NZ_SJZI01000042.1"/>
</dbReference>
<sequence>MRFTEFKLLPLPAQAHIICEEGVLLCERREDEYVIALYAVDSFYVEVYYRGPGEEIEKFRSFHSTELLEPYLDEIRFVELVA</sequence>
<evidence type="ECO:0000313" key="2">
    <source>
        <dbReference type="Proteomes" id="UP000295334"/>
    </source>
</evidence>
<name>A0A4R1BB78_9BACT</name>
<reference evidence="1 2" key="1">
    <citation type="submission" date="2019-03" db="EMBL/GenBank/DDBJ databases">
        <authorList>
            <person name="Kim M.K.M."/>
        </authorList>
    </citation>
    <scope>NUCLEOTIDE SEQUENCE [LARGE SCALE GENOMIC DNA]</scope>
    <source>
        <strain evidence="1 2">17J68-12</strain>
    </source>
</reference>
<dbReference type="AlphaFoldDB" id="A0A4R1BB78"/>
<dbReference type="OrthoDB" id="676972at2"/>
<protein>
    <submittedName>
        <fullName evidence="1">Uncharacterized protein</fullName>
    </submittedName>
</protein>
<comment type="caution">
    <text evidence="1">The sequence shown here is derived from an EMBL/GenBank/DDBJ whole genome shotgun (WGS) entry which is preliminary data.</text>
</comment>
<evidence type="ECO:0000313" key="1">
    <source>
        <dbReference type="EMBL" id="TCJ14207.1"/>
    </source>
</evidence>
<organism evidence="1 2">
    <name type="scientific">Flaviaesturariibacter flavus</name>
    <dbReference type="NCBI Taxonomy" id="2502780"/>
    <lineage>
        <taxon>Bacteria</taxon>
        <taxon>Pseudomonadati</taxon>
        <taxon>Bacteroidota</taxon>
        <taxon>Chitinophagia</taxon>
        <taxon>Chitinophagales</taxon>
        <taxon>Chitinophagaceae</taxon>
        <taxon>Flaviaestuariibacter</taxon>
    </lineage>
</organism>
<proteinExistence type="predicted"/>
<dbReference type="EMBL" id="SJZI01000042">
    <property type="protein sequence ID" value="TCJ14207.1"/>
    <property type="molecule type" value="Genomic_DNA"/>
</dbReference>
<keyword evidence="2" id="KW-1185">Reference proteome</keyword>
<dbReference type="Proteomes" id="UP000295334">
    <property type="component" value="Unassembled WGS sequence"/>
</dbReference>
<gene>
    <name evidence="1" type="ORF">EPD60_09370</name>
</gene>
<accession>A0A4R1BB78</accession>